<protein>
    <submittedName>
        <fullName evidence="2">Uncharacterized protein</fullName>
    </submittedName>
</protein>
<dbReference type="AlphaFoldDB" id="M0PGD6"/>
<dbReference type="Proteomes" id="UP000011575">
    <property type="component" value="Unassembled WGS sequence"/>
</dbReference>
<comment type="caution">
    <text evidence="2">The sequence shown here is derived from an EMBL/GenBank/DDBJ whole genome shotgun (WGS) entry which is preliminary data.</text>
</comment>
<accession>M0PGD6</accession>
<feature type="transmembrane region" description="Helical" evidence="1">
    <location>
        <begin position="126"/>
        <end position="149"/>
    </location>
</feature>
<organism evidence="2 3">
    <name type="scientific">Halorubrum aidingense JCM 13560</name>
    <dbReference type="NCBI Taxonomy" id="1230454"/>
    <lineage>
        <taxon>Archaea</taxon>
        <taxon>Methanobacteriati</taxon>
        <taxon>Methanobacteriota</taxon>
        <taxon>Stenosarchaea group</taxon>
        <taxon>Halobacteria</taxon>
        <taxon>Halobacteriales</taxon>
        <taxon>Haloferacaceae</taxon>
        <taxon>Halorubrum</taxon>
    </lineage>
</organism>
<proteinExistence type="predicted"/>
<keyword evidence="1" id="KW-0812">Transmembrane</keyword>
<reference evidence="2 3" key="1">
    <citation type="journal article" date="2014" name="PLoS Genet.">
        <title>Phylogenetically driven sequencing of extremely halophilic archaea reveals strategies for static and dynamic osmo-response.</title>
        <authorList>
            <person name="Becker E.A."/>
            <person name="Seitzer P.M."/>
            <person name="Tritt A."/>
            <person name="Larsen D."/>
            <person name="Krusor M."/>
            <person name="Yao A.I."/>
            <person name="Wu D."/>
            <person name="Madern D."/>
            <person name="Eisen J.A."/>
            <person name="Darling A.E."/>
            <person name="Facciotti M.T."/>
        </authorList>
    </citation>
    <scope>NUCLEOTIDE SEQUENCE [LARGE SCALE GENOMIC DNA]</scope>
    <source>
        <strain evidence="2 3">JCM 13560</strain>
    </source>
</reference>
<keyword evidence="1" id="KW-0472">Membrane</keyword>
<keyword evidence="1" id="KW-1133">Transmembrane helix</keyword>
<dbReference type="EMBL" id="AOJI01000017">
    <property type="protein sequence ID" value="EMA68639.1"/>
    <property type="molecule type" value="Genomic_DNA"/>
</dbReference>
<gene>
    <name evidence="2" type="ORF">C461_03382</name>
</gene>
<keyword evidence="3" id="KW-1185">Reference proteome</keyword>
<sequence length="150" mass="15114">MVSLTLLSTALMGLLVVATFVAVAQIGAQRTAPGQESADTYTVVTDSLREISQQPVVWAVAFIGITLGVVGTAVLAVGSFGLSEGLSGTLLTLSYAAVALLIAGFVFLGAYFAARGRGLGNAHGVMAGSFATGLLFLLLIAVQLLVGVIG</sequence>
<dbReference type="PATRIC" id="fig|1230454.4.peg.697"/>
<name>M0PGD6_9EURY</name>
<dbReference type="STRING" id="1230454.C461_03382"/>
<feature type="transmembrane region" description="Helical" evidence="1">
    <location>
        <begin position="90"/>
        <end position="114"/>
    </location>
</feature>
<evidence type="ECO:0000256" key="1">
    <source>
        <dbReference type="SAM" id="Phobius"/>
    </source>
</evidence>
<dbReference type="RefSeq" id="WP_007998661.1">
    <property type="nucleotide sequence ID" value="NZ_AOJI01000017.1"/>
</dbReference>
<evidence type="ECO:0000313" key="3">
    <source>
        <dbReference type="Proteomes" id="UP000011575"/>
    </source>
</evidence>
<evidence type="ECO:0000313" key="2">
    <source>
        <dbReference type="EMBL" id="EMA68639.1"/>
    </source>
</evidence>
<feature type="transmembrane region" description="Helical" evidence="1">
    <location>
        <begin position="56"/>
        <end position="78"/>
    </location>
</feature>